<feature type="domain" description="Alpha-L-rhamnosidase concanavalin-like" evidence="4">
    <location>
        <begin position="360"/>
        <end position="460"/>
    </location>
</feature>
<dbReference type="EMBL" id="CP102294">
    <property type="protein sequence ID" value="UWN58140.1"/>
    <property type="molecule type" value="Genomic_DNA"/>
</dbReference>
<dbReference type="InterPro" id="IPR013783">
    <property type="entry name" value="Ig-like_fold"/>
</dbReference>
<keyword evidence="3 8" id="KW-0378">Hydrolase</keyword>
<dbReference type="PANTHER" id="PTHR33307:SF6">
    <property type="entry name" value="ALPHA-RHAMNOSIDASE (EUROFUNG)-RELATED"/>
    <property type="match status" value="1"/>
</dbReference>
<name>A0ABY5V1M9_9BACT</name>
<feature type="domain" description="Alpha-L-rhamnosidase C-terminal" evidence="7">
    <location>
        <begin position="814"/>
        <end position="889"/>
    </location>
</feature>
<dbReference type="GeneID" id="82891076"/>
<sequence length="924" mass="103206">MKKLHLLMLCLAALAFCRCDDKRVTVGDLTVEMLENPVGLDERTPRFGWQLRSDLRDVAQTSYRIVVAGSENDLKKEQNLIWDSGEVPSGESVWVEYGGPQLESRKDYFWKVHVTTNTGDETWSEPARWSMALLDDSDWQAGWVGIDSALNATDRMEGDSRLAARYLRKPFDVEGKVKNARLYISGLGLYECYINGKRVGESVLAPTATDYSTNVPYNTFDVSEFVKDKQNAIGVTLGNGRFFAMRLGDPSAGLLGSLRQFGFPKLLAQLEIEYENGERQVVVTDTTWRLTTDGPIIANNEFDGEEYDASKELGKWSEAGYDDSAWMNARSVGAPEGALHAQRNPNIRVMEEIDPVAISQLNDSTYILDMGQNMVGWLNVTLKGEKGEPVRLRFAETLKPDGSLYMDNLRGAKVTDVYIPAGDDVFSWEPRFTYHGFRFVEITGLKYKPELKSFVGKVVYDDMKTIGRFETSDPTINQVFKNAYWGIRGNYRSMPTDCPQRDERMGWLGDRATGCIGESFVFGNTLLYEKWLRDIEAMQDSAGCVPDVAPAHWTFDQHSGNVTWPAAYLCVADMLYNQRGDVRPVERHYASMKKWIEYIRDRQMKDGLVINDVYGDWCMPPESQELIHSQDPARKTDGRLLGTSFYYRLLNMMARFAAVSGHEADTAEYLDLAARVKDAYNKQFLNAETGQYANNTVTANIISLMQGLVPDSLEQKVFANVVEKTKGEFDSHVSTGLIGIQFLMRGLTQHGAGDLAYTIATNRTYPSWGYMIDKGATTIWELWNGDTADPAMNSGNHVMLLGDLLTWYYENLAGIKSDPAAPGFKHVVMAPYFPDGLDWVDAATESPYGPIASRWSRDGQGLSWKVEIPANSTASVRIPASSAGQVTEGGKPLSENPAVKSVTEADGFVTVEIGSGKYDFFAAE</sequence>
<dbReference type="InterPro" id="IPR035398">
    <property type="entry name" value="Bac_rhamnosid_C"/>
</dbReference>
<dbReference type="Pfam" id="PF17389">
    <property type="entry name" value="Bac_rhamnosid6H"/>
    <property type="match status" value="1"/>
</dbReference>
<organism evidence="8 9">
    <name type="scientific">Alistipes ihumii AP11</name>
    <dbReference type="NCBI Taxonomy" id="1211813"/>
    <lineage>
        <taxon>Bacteria</taxon>
        <taxon>Pseudomonadati</taxon>
        <taxon>Bacteroidota</taxon>
        <taxon>Bacteroidia</taxon>
        <taxon>Bacteroidales</taxon>
        <taxon>Rikenellaceae</taxon>
        <taxon>Alistipes</taxon>
    </lineage>
</organism>
<evidence type="ECO:0000259" key="7">
    <source>
        <dbReference type="Pfam" id="PF17390"/>
    </source>
</evidence>
<dbReference type="RefSeq" id="WP_019246509.1">
    <property type="nucleotide sequence ID" value="NZ_CAPH01000017.1"/>
</dbReference>
<dbReference type="Pfam" id="PF08531">
    <property type="entry name" value="Bac_rhamnosid_N"/>
    <property type="match status" value="1"/>
</dbReference>
<dbReference type="InterPro" id="IPR012341">
    <property type="entry name" value="6hp_glycosidase-like_sf"/>
</dbReference>
<evidence type="ECO:0000259" key="4">
    <source>
        <dbReference type="Pfam" id="PF05592"/>
    </source>
</evidence>
<dbReference type="InterPro" id="IPR008928">
    <property type="entry name" value="6-hairpin_glycosidase_sf"/>
</dbReference>
<dbReference type="PANTHER" id="PTHR33307">
    <property type="entry name" value="ALPHA-RHAMNOSIDASE (EUROFUNG)"/>
    <property type="match status" value="1"/>
</dbReference>
<dbReference type="InterPro" id="IPR008902">
    <property type="entry name" value="Rhamnosid_concanavalin"/>
</dbReference>
<dbReference type="Pfam" id="PF25788">
    <property type="entry name" value="Ig_Rha78A_N"/>
    <property type="match status" value="1"/>
</dbReference>
<feature type="domain" description="Alpha-L-rhamnosidase six-hairpin glycosidase" evidence="6">
    <location>
        <begin position="465"/>
        <end position="812"/>
    </location>
</feature>
<evidence type="ECO:0000259" key="5">
    <source>
        <dbReference type="Pfam" id="PF08531"/>
    </source>
</evidence>
<evidence type="ECO:0000313" key="9">
    <source>
        <dbReference type="Proteomes" id="UP001059295"/>
    </source>
</evidence>
<dbReference type="Gene3D" id="2.60.420.10">
    <property type="entry name" value="Maltose phosphorylase, domain 3"/>
    <property type="match status" value="1"/>
</dbReference>
<dbReference type="Proteomes" id="UP001059295">
    <property type="component" value="Chromosome"/>
</dbReference>
<dbReference type="GO" id="GO:0016787">
    <property type="term" value="F:hydrolase activity"/>
    <property type="evidence" value="ECO:0007669"/>
    <property type="project" value="UniProtKB-KW"/>
</dbReference>
<evidence type="ECO:0000256" key="1">
    <source>
        <dbReference type="ARBA" id="ARBA00001445"/>
    </source>
</evidence>
<dbReference type="SUPFAM" id="SSF48208">
    <property type="entry name" value="Six-hairpin glycosidases"/>
    <property type="match status" value="1"/>
</dbReference>
<dbReference type="EC" id="3.2.1.40" evidence="2"/>
<dbReference type="InterPro" id="IPR035396">
    <property type="entry name" value="Bac_rhamnosid6H"/>
</dbReference>
<feature type="domain" description="Bacterial alpha-L-rhamnosidase N-terminal" evidence="5">
    <location>
        <begin position="176"/>
        <end position="351"/>
    </location>
</feature>
<proteinExistence type="predicted"/>
<evidence type="ECO:0000259" key="6">
    <source>
        <dbReference type="Pfam" id="PF17389"/>
    </source>
</evidence>
<comment type="catalytic activity">
    <reaction evidence="1">
        <text>Hydrolysis of terminal non-reducing alpha-L-rhamnose residues in alpha-L-rhamnosides.</text>
        <dbReference type="EC" id="3.2.1.40"/>
    </reaction>
</comment>
<dbReference type="Gene3D" id="2.60.40.10">
    <property type="entry name" value="Immunoglobulins"/>
    <property type="match status" value="1"/>
</dbReference>
<dbReference type="Pfam" id="PF17390">
    <property type="entry name" value="Bac_rhamnosid_C"/>
    <property type="match status" value="1"/>
</dbReference>
<keyword evidence="9" id="KW-1185">Reference proteome</keyword>
<dbReference type="Gene3D" id="2.60.120.260">
    <property type="entry name" value="Galactose-binding domain-like"/>
    <property type="match status" value="2"/>
</dbReference>
<evidence type="ECO:0000256" key="3">
    <source>
        <dbReference type="ARBA" id="ARBA00022801"/>
    </source>
</evidence>
<gene>
    <name evidence="8" type="ORF">NQ491_05040</name>
</gene>
<reference evidence="8" key="1">
    <citation type="journal article" date="2022" name="Cell">
        <title>Design, construction, and in vivo augmentation of a complex gut microbiome.</title>
        <authorList>
            <person name="Cheng A.G."/>
            <person name="Ho P.Y."/>
            <person name="Aranda-Diaz A."/>
            <person name="Jain S."/>
            <person name="Yu F.B."/>
            <person name="Meng X."/>
            <person name="Wang M."/>
            <person name="Iakiviak M."/>
            <person name="Nagashima K."/>
            <person name="Zhao A."/>
            <person name="Murugkar P."/>
            <person name="Patil A."/>
            <person name="Atabakhsh K."/>
            <person name="Weakley A."/>
            <person name="Yan J."/>
            <person name="Brumbaugh A.R."/>
            <person name="Higginbottom S."/>
            <person name="Dimas A."/>
            <person name="Shiver A.L."/>
            <person name="Deutschbauer A."/>
            <person name="Neff N."/>
            <person name="Sonnenburg J.L."/>
            <person name="Huang K.C."/>
            <person name="Fischbach M.A."/>
        </authorList>
    </citation>
    <scope>NUCLEOTIDE SEQUENCE</scope>
    <source>
        <strain evidence="8">AP11</strain>
    </source>
</reference>
<evidence type="ECO:0000313" key="8">
    <source>
        <dbReference type="EMBL" id="UWN58140.1"/>
    </source>
</evidence>
<dbReference type="Pfam" id="PF05592">
    <property type="entry name" value="Bac_rhamnosid"/>
    <property type="match status" value="1"/>
</dbReference>
<dbReference type="PIRSF" id="PIRSF010631">
    <property type="entry name" value="A-rhamnsds"/>
    <property type="match status" value="1"/>
</dbReference>
<accession>A0ABY5V1M9</accession>
<protein>
    <recommendedName>
        <fullName evidence="2">alpha-L-rhamnosidase</fullName>
        <ecNumber evidence="2">3.2.1.40</ecNumber>
    </recommendedName>
</protein>
<dbReference type="InterPro" id="IPR016007">
    <property type="entry name" value="Alpha_rhamnosid"/>
</dbReference>
<dbReference type="Gene3D" id="1.50.10.10">
    <property type="match status" value="1"/>
</dbReference>
<dbReference type="InterPro" id="IPR013737">
    <property type="entry name" value="Bac_rhamnosid_N"/>
</dbReference>
<evidence type="ECO:0000256" key="2">
    <source>
        <dbReference type="ARBA" id="ARBA00012652"/>
    </source>
</evidence>